<dbReference type="EMBL" id="CAUYUJ010015588">
    <property type="protein sequence ID" value="CAK0855935.1"/>
    <property type="molecule type" value="Genomic_DNA"/>
</dbReference>
<accession>A0ABN9UD88</accession>
<sequence length="447" mass="49660">MIALRSGSVWVRILLASFCYCTSADEVMDSSIAWRDTVAEARAGAAAIEGGLASARRALGLGVSDNADYELGLIRSSISAGMHELNSLQSNMWEDTYPALGTDCAWRCASVGGSCPAKCSDPLKGKRRHRAKFITWLRQGLCDVFDQYRRLVENTARFEWWGRQCTDPESPLRERVLVSEAQVWCLYLRHNVTLSNHIDAVTLPQLRFEQDGHSQQFHDVYRSTFGKVARGHNTGESVELSDIELFVRLSDLVQPRRVFVVGNAAGFSTLLLSFIFRNAPIDVIDAEIEGDSNSAGSSWTRSIAAEQGRDVNLFTGFSPNDTEKALRGLPGEYDVAFIDGYHSVQQVVADFDGIYPYLSKKAIVVFHDVRGNPEPDILQTCAVSPIPQEPGIHKILCRLTGSSVFYVTYFGMDFPVHFGTGLLFFDWPKDLITGDLRFGIQVHPICD</sequence>
<keyword evidence="3" id="KW-1185">Reference proteome</keyword>
<dbReference type="Proteomes" id="UP001189429">
    <property type="component" value="Unassembled WGS sequence"/>
</dbReference>
<proteinExistence type="predicted"/>
<evidence type="ECO:0008006" key="4">
    <source>
        <dbReference type="Google" id="ProtNLM"/>
    </source>
</evidence>
<feature type="chain" id="PRO_5046727985" description="Class I SAM-dependent methyltransferase" evidence="1">
    <location>
        <begin position="25"/>
        <end position="447"/>
    </location>
</feature>
<evidence type="ECO:0000313" key="2">
    <source>
        <dbReference type="EMBL" id="CAK0855935.1"/>
    </source>
</evidence>
<dbReference type="SUPFAM" id="SSF53335">
    <property type="entry name" value="S-adenosyl-L-methionine-dependent methyltransferases"/>
    <property type="match status" value="1"/>
</dbReference>
<feature type="signal peptide" evidence="1">
    <location>
        <begin position="1"/>
        <end position="24"/>
    </location>
</feature>
<gene>
    <name evidence="2" type="ORF">PCOR1329_LOCUS46448</name>
</gene>
<reference evidence="2" key="1">
    <citation type="submission" date="2023-10" db="EMBL/GenBank/DDBJ databases">
        <authorList>
            <person name="Chen Y."/>
            <person name="Shah S."/>
            <person name="Dougan E. K."/>
            <person name="Thang M."/>
            <person name="Chan C."/>
        </authorList>
    </citation>
    <scope>NUCLEOTIDE SEQUENCE [LARGE SCALE GENOMIC DNA]</scope>
</reference>
<evidence type="ECO:0000313" key="3">
    <source>
        <dbReference type="Proteomes" id="UP001189429"/>
    </source>
</evidence>
<keyword evidence="1" id="KW-0732">Signal</keyword>
<name>A0ABN9UD88_9DINO</name>
<dbReference type="InterPro" id="IPR029063">
    <property type="entry name" value="SAM-dependent_MTases_sf"/>
</dbReference>
<organism evidence="2 3">
    <name type="scientific">Prorocentrum cordatum</name>
    <dbReference type="NCBI Taxonomy" id="2364126"/>
    <lineage>
        <taxon>Eukaryota</taxon>
        <taxon>Sar</taxon>
        <taxon>Alveolata</taxon>
        <taxon>Dinophyceae</taxon>
        <taxon>Prorocentrales</taxon>
        <taxon>Prorocentraceae</taxon>
        <taxon>Prorocentrum</taxon>
    </lineage>
</organism>
<dbReference type="Gene3D" id="3.40.50.150">
    <property type="entry name" value="Vaccinia Virus protein VP39"/>
    <property type="match status" value="1"/>
</dbReference>
<protein>
    <recommendedName>
        <fullName evidence="4">Class I SAM-dependent methyltransferase</fullName>
    </recommendedName>
</protein>
<evidence type="ECO:0000256" key="1">
    <source>
        <dbReference type="SAM" id="SignalP"/>
    </source>
</evidence>
<dbReference type="Pfam" id="PF13578">
    <property type="entry name" value="Methyltransf_24"/>
    <property type="match status" value="1"/>
</dbReference>
<comment type="caution">
    <text evidence="2">The sequence shown here is derived from an EMBL/GenBank/DDBJ whole genome shotgun (WGS) entry which is preliminary data.</text>
</comment>